<dbReference type="PANTHER" id="PTHR47894:SF4">
    <property type="entry name" value="HTH-TYPE TRANSCRIPTIONAL REGULATOR GADX"/>
    <property type="match status" value="1"/>
</dbReference>
<comment type="caution">
    <text evidence="5">The sequence shown here is derived from an EMBL/GenBank/DDBJ whole genome shotgun (WGS) entry which is preliminary data.</text>
</comment>
<feature type="domain" description="HTH araC/xylS-type" evidence="4">
    <location>
        <begin position="57"/>
        <end position="155"/>
    </location>
</feature>
<keyword evidence="2" id="KW-0238">DNA-binding</keyword>
<accession>A0A2G1UNE4</accession>
<dbReference type="Gene3D" id="1.10.10.60">
    <property type="entry name" value="Homeodomain-like"/>
    <property type="match status" value="1"/>
</dbReference>
<dbReference type="PANTHER" id="PTHR47894">
    <property type="entry name" value="HTH-TYPE TRANSCRIPTIONAL REGULATOR GADX"/>
    <property type="match status" value="1"/>
</dbReference>
<dbReference type="GO" id="GO:0000976">
    <property type="term" value="F:transcription cis-regulatory region binding"/>
    <property type="evidence" value="ECO:0007669"/>
    <property type="project" value="TreeGrafter"/>
</dbReference>
<gene>
    <name evidence="5" type="ORF">CLH61_06305</name>
</gene>
<evidence type="ECO:0000313" key="6">
    <source>
        <dbReference type="Proteomes" id="UP000231409"/>
    </source>
</evidence>
<dbReference type="PRINTS" id="PR00032">
    <property type="entry name" value="HTHARAC"/>
</dbReference>
<proteinExistence type="predicted"/>
<dbReference type="GO" id="GO:0003700">
    <property type="term" value="F:DNA-binding transcription factor activity"/>
    <property type="evidence" value="ECO:0007669"/>
    <property type="project" value="InterPro"/>
</dbReference>
<name>A0A2G1UNE4_9GAMM</name>
<dbReference type="InterPro" id="IPR009057">
    <property type="entry name" value="Homeodomain-like_sf"/>
</dbReference>
<evidence type="ECO:0000259" key="4">
    <source>
        <dbReference type="PROSITE" id="PS01124"/>
    </source>
</evidence>
<dbReference type="EMBL" id="NTFH01000005">
    <property type="protein sequence ID" value="PHQ16021.1"/>
    <property type="molecule type" value="Genomic_DNA"/>
</dbReference>
<dbReference type="SUPFAM" id="SSF46689">
    <property type="entry name" value="Homeodomain-like"/>
    <property type="match status" value="1"/>
</dbReference>
<keyword evidence="6" id="KW-1185">Reference proteome</keyword>
<reference evidence="5 6" key="1">
    <citation type="submission" date="2017-09" db="EMBL/GenBank/DDBJ databases">
        <title>The draft genome sequences of Marinobacter sp. PWS21.</title>
        <authorList>
            <person name="Cao J."/>
        </authorList>
    </citation>
    <scope>NUCLEOTIDE SEQUENCE [LARGE SCALE GENOMIC DNA]</scope>
    <source>
        <strain evidence="5 6">PWS21</strain>
    </source>
</reference>
<dbReference type="Proteomes" id="UP000231409">
    <property type="component" value="Unassembled WGS sequence"/>
</dbReference>
<keyword evidence="3" id="KW-0804">Transcription</keyword>
<dbReference type="InterPro" id="IPR018060">
    <property type="entry name" value="HTH_AraC"/>
</dbReference>
<dbReference type="PROSITE" id="PS01124">
    <property type="entry name" value="HTH_ARAC_FAMILY_2"/>
    <property type="match status" value="1"/>
</dbReference>
<evidence type="ECO:0000256" key="1">
    <source>
        <dbReference type="ARBA" id="ARBA00023015"/>
    </source>
</evidence>
<dbReference type="GO" id="GO:0005829">
    <property type="term" value="C:cytosol"/>
    <property type="evidence" value="ECO:0007669"/>
    <property type="project" value="TreeGrafter"/>
</dbReference>
<evidence type="ECO:0000313" key="5">
    <source>
        <dbReference type="EMBL" id="PHQ16021.1"/>
    </source>
</evidence>
<evidence type="ECO:0000256" key="3">
    <source>
        <dbReference type="ARBA" id="ARBA00023163"/>
    </source>
</evidence>
<evidence type="ECO:0000256" key="2">
    <source>
        <dbReference type="ARBA" id="ARBA00023125"/>
    </source>
</evidence>
<dbReference type="InterPro" id="IPR020449">
    <property type="entry name" value="Tscrpt_reg_AraC-type_HTH"/>
</dbReference>
<dbReference type="Pfam" id="PF12833">
    <property type="entry name" value="HTH_18"/>
    <property type="match status" value="1"/>
</dbReference>
<keyword evidence="1" id="KW-0805">Transcription regulation</keyword>
<dbReference type="SMART" id="SM00342">
    <property type="entry name" value="HTH_ARAC"/>
    <property type="match status" value="1"/>
</dbReference>
<organism evidence="5 6">
    <name type="scientific">Marinobacter profundi</name>
    <dbReference type="NCBI Taxonomy" id="2666256"/>
    <lineage>
        <taxon>Bacteria</taxon>
        <taxon>Pseudomonadati</taxon>
        <taxon>Pseudomonadota</taxon>
        <taxon>Gammaproteobacteria</taxon>
        <taxon>Pseudomonadales</taxon>
        <taxon>Marinobacteraceae</taxon>
        <taxon>Marinobacter</taxon>
    </lineage>
</organism>
<protein>
    <recommendedName>
        <fullName evidence="4">HTH araC/xylS-type domain-containing protein</fullName>
    </recommendedName>
</protein>
<sequence>MIKYLQSSGVSRKELARYADLSLEDLAAAESRLSPSQLQRLWQLIQSRILPTLSFSVQVRPLIADQLARGRVRIEVVAAQLNMSRHTLYKKLKEENLTFAALLEDVRRERALTYLQDRSKPLVEIAEQLGFSELSAFSRAFKRWMGTSPAEYRAAAA</sequence>
<dbReference type="AlphaFoldDB" id="A0A2G1UNE4"/>